<proteinExistence type="predicted"/>
<evidence type="ECO:0000313" key="1">
    <source>
        <dbReference type="EMBL" id="HIU64655.1"/>
    </source>
</evidence>
<evidence type="ECO:0000313" key="2">
    <source>
        <dbReference type="Proteomes" id="UP000824099"/>
    </source>
</evidence>
<gene>
    <name evidence="1" type="ORF">IAB06_06455</name>
</gene>
<comment type="caution">
    <text evidence="1">The sequence shown here is derived from an EMBL/GenBank/DDBJ whole genome shotgun (WGS) entry which is preliminary data.</text>
</comment>
<dbReference type="AlphaFoldDB" id="A0A9D1SLU0"/>
<protein>
    <submittedName>
        <fullName evidence="1">Uncharacterized protein</fullName>
    </submittedName>
</protein>
<name>A0A9D1SLU0_9FIRM</name>
<sequence length="64" mass="7559">MGVWHRILCKIFSQNKSAGVIPRDRVQKMNKKRCLQDISFEEMRAELDKRKVKQNKGQQDEGNL</sequence>
<reference evidence="1" key="1">
    <citation type="submission" date="2020-10" db="EMBL/GenBank/DDBJ databases">
        <authorList>
            <person name="Gilroy R."/>
        </authorList>
    </citation>
    <scope>NUCLEOTIDE SEQUENCE</scope>
    <source>
        <strain evidence="1">CHK160-1198</strain>
    </source>
</reference>
<dbReference type="Proteomes" id="UP000824099">
    <property type="component" value="Unassembled WGS sequence"/>
</dbReference>
<accession>A0A9D1SLU0</accession>
<dbReference type="EMBL" id="DVNI01000105">
    <property type="protein sequence ID" value="HIU64655.1"/>
    <property type="molecule type" value="Genomic_DNA"/>
</dbReference>
<organism evidence="1 2">
    <name type="scientific">Candidatus Avacidaminococcus intestinavium</name>
    <dbReference type="NCBI Taxonomy" id="2840684"/>
    <lineage>
        <taxon>Bacteria</taxon>
        <taxon>Bacillati</taxon>
        <taxon>Bacillota</taxon>
        <taxon>Negativicutes</taxon>
        <taxon>Acidaminococcales</taxon>
        <taxon>Acidaminococcaceae</taxon>
        <taxon>Acidaminococcaceae incertae sedis</taxon>
        <taxon>Candidatus Avacidaminococcus</taxon>
    </lineage>
</organism>
<reference evidence="1" key="2">
    <citation type="journal article" date="2021" name="PeerJ">
        <title>Extensive microbial diversity within the chicken gut microbiome revealed by metagenomics and culture.</title>
        <authorList>
            <person name="Gilroy R."/>
            <person name="Ravi A."/>
            <person name="Getino M."/>
            <person name="Pursley I."/>
            <person name="Horton D.L."/>
            <person name="Alikhan N.F."/>
            <person name="Baker D."/>
            <person name="Gharbi K."/>
            <person name="Hall N."/>
            <person name="Watson M."/>
            <person name="Adriaenssens E.M."/>
            <person name="Foster-Nyarko E."/>
            <person name="Jarju S."/>
            <person name="Secka A."/>
            <person name="Antonio M."/>
            <person name="Oren A."/>
            <person name="Chaudhuri R.R."/>
            <person name="La Ragione R."/>
            <person name="Hildebrand F."/>
            <person name="Pallen M.J."/>
        </authorList>
    </citation>
    <scope>NUCLEOTIDE SEQUENCE</scope>
    <source>
        <strain evidence="1">CHK160-1198</strain>
    </source>
</reference>